<evidence type="ECO:0000256" key="6">
    <source>
        <dbReference type="ARBA" id="ARBA00022840"/>
    </source>
</evidence>
<accession>A0A1N7CB18</accession>
<dbReference type="InterPro" id="IPR027417">
    <property type="entry name" value="P-loop_NTPase"/>
</dbReference>
<dbReference type="EMBL" id="FTNT01000001">
    <property type="protein sequence ID" value="SIR60808.1"/>
    <property type="molecule type" value="Genomic_DNA"/>
</dbReference>
<dbReference type="InterPro" id="IPR008995">
    <property type="entry name" value="Mo/tungstate-bd_C_term_dom"/>
</dbReference>
<keyword evidence="9" id="KW-0472">Membrane</keyword>
<dbReference type="Gene3D" id="3.40.50.300">
    <property type="entry name" value="P-loop containing nucleotide triphosphate hydrolases"/>
    <property type="match status" value="1"/>
</dbReference>
<dbReference type="PANTHER" id="PTHR42781">
    <property type="entry name" value="SPERMIDINE/PUTRESCINE IMPORT ATP-BINDING PROTEIN POTA"/>
    <property type="match status" value="1"/>
</dbReference>
<organism evidence="13 14">
    <name type="scientific">Williamsia sterculiae</name>
    <dbReference type="NCBI Taxonomy" id="1344003"/>
    <lineage>
        <taxon>Bacteria</taxon>
        <taxon>Bacillati</taxon>
        <taxon>Actinomycetota</taxon>
        <taxon>Actinomycetes</taxon>
        <taxon>Mycobacteriales</taxon>
        <taxon>Nocardiaceae</taxon>
        <taxon>Williamsia</taxon>
    </lineage>
</organism>
<evidence type="ECO:0000313" key="13">
    <source>
        <dbReference type="EMBL" id="SIR60808.1"/>
    </source>
</evidence>
<keyword evidence="3" id="KW-0410">Iron transport</keyword>
<feature type="domain" description="Mop" evidence="12">
    <location>
        <begin position="290"/>
        <end position="355"/>
    </location>
</feature>
<dbReference type="InterPro" id="IPR050093">
    <property type="entry name" value="ABC_SmlMolc_Importer"/>
</dbReference>
<dbReference type="Proteomes" id="UP000186218">
    <property type="component" value="Unassembled WGS sequence"/>
</dbReference>
<keyword evidence="6 13" id="KW-0067">ATP-binding</keyword>
<protein>
    <submittedName>
        <fullName evidence="13">Molybdate transport system ATP-binding protein</fullName>
    </submittedName>
</protein>
<evidence type="ECO:0000256" key="1">
    <source>
        <dbReference type="ARBA" id="ARBA00022448"/>
    </source>
</evidence>
<dbReference type="GO" id="GO:0015408">
    <property type="term" value="F:ABC-type ferric iron transporter activity"/>
    <property type="evidence" value="ECO:0007669"/>
    <property type="project" value="InterPro"/>
</dbReference>
<dbReference type="GO" id="GO:0015689">
    <property type="term" value="P:molybdate ion transport"/>
    <property type="evidence" value="ECO:0007669"/>
    <property type="project" value="InterPro"/>
</dbReference>
<sequence>MTSWLRAYVRSTVPVLDVDLTLDRGQTVAVLGPNGAGKSTLLAMLAGLLRPDPGSSIVVGDRVLVGDGEFVAPHRRGVALLAQDARLFPHLTVRRNVGFAPAAQHLSRPVIRERVDRWLELTGVAEFAERKPAQLSGGQAQRVGFARALAAEPQLLLLDEPFSALDVEVAARVRGLLRPVLADRDRTTVLVTHDIVDAVMLCDRVVVMDAGRIVAAGPTREVLASPVDHFTARLAGLNLIVGRWDGERVEAAGVGISGTPAPHDVPARGGGATAVFAPAAVGVYVEHPTAGSPRNVITASVTEIVPAGDRAVAHCRAGDTELRAEITWAAVDDLGLAAGNEVFLVVKASEVQVHPTAGARPPDP</sequence>
<dbReference type="SMART" id="SM00382">
    <property type="entry name" value="AAA"/>
    <property type="match status" value="1"/>
</dbReference>
<dbReference type="Gene3D" id="2.40.50.100">
    <property type="match status" value="1"/>
</dbReference>
<gene>
    <name evidence="13" type="ORF">SAMN05445060_0014</name>
</gene>
<reference evidence="13 14" key="1">
    <citation type="submission" date="2017-01" db="EMBL/GenBank/DDBJ databases">
        <authorList>
            <person name="Mah S.A."/>
            <person name="Swanson W.J."/>
            <person name="Moy G.W."/>
            <person name="Vacquier V.D."/>
        </authorList>
    </citation>
    <scope>NUCLEOTIDE SEQUENCE [LARGE SCALE GENOMIC DNA]</scope>
    <source>
        <strain evidence="13 14">CPCC 203464</strain>
    </source>
</reference>
<keyword evidence="14" id="KW-1185">Reference proteome</keyword>
<dbReference type="SUPFAM" id="SSF52540">
    <property type="entry name" value="P-loop containing nucleoside triphosphate hydrolases"/>
    <property type="match status" value="1"/>
</dbReference>
<dbReference type="PROSITE" id="PS00211">
    <property type="entry name" value="ABC_TRANSPORTER_1"/>
    <property type="match status" value="1"/>
</dbReference>
<keyword evidence="7" id="KW-0408">Iron</keyword>
<evidence type="ECO:0000256" key="5">
    <source>
        <dbReference type="ARBA" id="ARBA00022741"/>
    </source>
</evidence>
<dbReference type="AlphaFoldDB" id="A0A1N7CB18"/>
<evidence type="ECO:0000259" key="12">
    <source>
        <dbReference type="PROSITE" id="PS51866"/>
    </source>
</evidence>
<feature type="domain" description="ABC transporter" evidence="11">
    <location>
        <begin position="1"/>
        <end position="235"/>
    </location>
</feature>
<dbReference type="GO" id="GO:0005524">
    <property type="term" value="F:ATP binding"/>
    <property type="evidence" value="ECO:0007669"/>
    <property type="project" value="UniProtKB-KW"/>
</dbReference>
<dbReference type="InterPro" id="IPR003593">
    <property type="entry name" value="AAA+_ATPase"/>
</dbReference>
<dbReference type="OrthoDB" id="9112331at2"/>
<dbReference type="PROSITE" id="PS51866">
    <property type="entry name" value="MOP"/>
    <property type="match status" value="1"/>
</dbReference>
<dbReference type="Pfam" id="PF03459">
    <property type="entry name" value="TOBE"/>
    <property type="match status" value="1"/>
</dbReference>
<evidence type="ECO:0000256" key="3">
    <source>
        <dbReference type="ARBA" id="ARBA00022496"/>
    </source>
</evidence>
<dbReference type="STRING" id="1344003.SAMN05445060_0014"/>
<name>A0A1N7CB18_9NOCA</name>
<dbReference type="InterPro" id="IPR017871">
    <property type="entry name" value="ABC_transporter-like_CS"/>
</dbReference>
<evidence type="ECO:0000313" key="14">
    <source>
        <dbReference type="Proteomes" id="UP000186218"/>
    </source>
</evidence>
<keyword evidence="8" id="KW-0406">Ion transport</keyword>
<keyword evidence="2" id="KW-1003">Cell membrane</keyword>
<dbReference type="RefSeq" id="WP_076475463.1">
    <property type="nucleotide sequence ID" value="NZ_FTNT01000001.1"/>
</dbReference>
<evidence type="ECO:0000256" key="10">
    <source>
        <dbReference type="PROSITE-ProRule" id="PRU01213"/>
    </source>
</evidence>
<dbReference type="PROSITE" id="PS50893">
    <property type="entry name" value="ABC_TRANSPORTER_2"/>
    <property type="match status" value="1"/>
</dbReference>
<keyword evidence="5" id="KW-0547">Nucleotide-binding</keyword>
<evidence type="ECO:0000256" key="7">
    <source>
        <dbReference type="ARBA" id="ARBA00023004"/>
    </source>
</evidence>
<dbReference type="InterPro" id="IPR004606">
    <property type="entry name" value="Mop_domain"/>
</dbReference>
<dbReference type="Pfam" id="PF00005">
    <property type="entry name" value="ABC_tran"/>
    <property type="match status" value="1"/>
</dbReference>
<evidence type="ECO:0000256" key="8">
    <source>
        <dbReference type="ARBA" id="ARBA00023065"/>
    </source>
</evidence>
<dbReference type="CDD" id="cd03259">
    <property type="entry name" value="ABC_Carb_Solutes_like"/>
    <property type="match status" value="1"/>
</dbReference>
<dbReference type="GO" id="GO:0016020">
    <property type="term" value="C:membrane"/>
    <property type="evidence" value="ECO:0007669"/>
    <property type="project" value="InterPro"/>
</dbReference>
<evidence type="ECO:0000256" key="4">
    <source>
        <dbReference type="ARBA" id="ARBA00022505"/>
    </source>
</evidence>
<keyword evidence="4 10" id="KW-0500">Molybdenum</keyword>
<proteinExistence type="predicted"/>
<evidence type="ECO:0000256" key="2">
    <source>
        <dbReference type="ARBA" id="ARBA00022475"/>
    </source>
</evidence>
<dbReference type="SUPFAM" id="SSF50331">
    <property type="entry name" value="MOP-like"/>
    <property type="match status" value="1"/>
</dbReference>
<evidence type="ECO:0000256" key="9">
    <source>
        <dbReference type="ARBA" id="ARBA00023136"/>
    </source>
</evidence>
<evidence type="ECO:0000259" key="11">
    <source>
        <dbReference type="PROSITE" id="PS50893"/>
    </source>
</evidence>
<keyword evidence="1" id="KW-0813">Transport</keyword>
<dbReference type="GO" id="GO:0016887">
    <property type="term" value="F:ATP hydrolysis activity"/>
    <property type="evidence" value="ECO:0007669"/>
    <property type="project" value="InterPro"/>
</dbReference>
<dbReference type="InterPro" id="IPR003439">
    <property type="entry name" value="ABC_transporter-like_ATP-bd"/>
</dbReference>
<dbReference type="PANTHER" id="PTHR42781:SF8">
    <property type="entry name" value="BICARBONATE TRANSPORT ATP-BINDING PROTEIN CMPC"/>
    <property type="match status" value="1"/>
</dbReference>
<dbReference type="InterPro" id="IPR015853">
    <property type="entry name" value="ABC_transpr_FbpC"/>
</dbReference>
<dbReference type="InterPro" id="IPR005116">
    <property type="entry name" value="Transp-assoc_OB_typ1"/>
</dbReference>